<name>A0ABN5AEL1_9BACI</name>
<sequence>MGMIRTLVQFPIPLALSSREIGKTSLTDGGSVCKVVKTAVRS</sequence>
<evidence type="ECO:0000313" key="2">
    <source>
        <dbReference type="Proteomes" id="UP000196877"/>
    </source>
</evidence>
<accession>A0ABN5AEL1</accession>
<reference evidence="1 2" key="1">
    <citation type="submission" date="2017-06" db="EMBL/GenBank/DDBJ databases">
        <title>Genome sequence of Bacillus sonorensis strain SRCM101395.</title>
        <authorList>
            <person name="Cho S.H."/>
        </authorList>
    </citation>
    <scope>NUCLEOTIDE SEQUENCE [LARGE SCALE GENOMIC DNA]</scope>
    <source>
        <strain evidence="1 2">SRCM101395</strain>
    </source>
</reference>
<keyword evidence="2" id="KW-1185">Reference proteome</keyword>
<organism evidence="1 2">
    <name type="scientific">Bacillus sonorensis</name>
    <dbReference type="NCBI Taxonomy" id="119858"/>
    <lineage>
        <taxon>Bacteria</taxon>
        <taxon>Bacillati</taxon>
        <taxon>Bacillota</taxon>
        <taxon>Bacilli</taxon>
        <taxon>Bacillales</taxon>
        <taxon>Bacillaceae</taxon>
        <taxon>Bacillus</taxon>
    </lineage>
</organism>
<gene>
    <name evidence="1" type="ORF">S101395_01035</name>
</gene>
<dbReference type="EMBL" id="CP021920">
    <property type="protein sequence ID" value="ASB87589.1"/>
    <property type="molecule type" value="Genomic_DNA"/>
</dbReference>
<proteinExistence type="predicted"/>
<dbReference type="Proteomes" id="UP000196877">
    <property type="component" value="Chromosome"/>
</dbReference>
<protein>
    <submittedName>
        <fullName evidence="1">Uncharacterized protein</fullName>
    </submittedName>
</protein>
<evidence type="ECO:0000313" key="1">
    <source>
        <dbReference type="EMBL" id="ASB87589.1"/>
    </source>
</evidence>